<accession>A0AAD5VV18</accession>
<protein>
    <submittedName>
        <fullName evidence="1">Uncharacterized protein</fullName>
    </submittedName>
</protein>
<name>A0AAD5VV18_9AGAR</name>
<reference evidence="1" key="1">
    <citation type="submission" date="2022-07" db="EMBL/GenBank/DDBJ databases">
        <title>Genome Sequence of Leucocoprinus birnbaumii.</title>
        <authorList>
            <person name="Buettner E."/>
        </authorList>
    </citation>
    <scope>NUCLEOTIDE SEQUENCE</scope>
    <source>
        <strain evidence="1">VT141</strain>
    </source>
</reference>
<proteinExistence type="predicted"/>
<evidence type="ECO:0000313" key="2">
    <source>
        <dbReference type="Proteomes" id="UP001213000"/>
    </source>
</evidence>
<evidence type="ECO:0000313" key="1">
    <source>
        <dbReference type="EMBL" id="KAJ3567760.1"/>
    </source>
</evidence>
<gene>
    <name evidence="1" type="ORF">NP233_g6156</name>
</gene>
<organism evidence="1 2">
    <name type="scientific">Leucocoprinus birnbaumii</name>
    <dbReference type="NCBI Taxonomy" id="56174"/>
    <lineage>
        <taxon>Eukaryota</taxon>
        <taxon>Fungi</taxon>
        <taxon>Dikarya</taxon>
        <taxon>Basidiomycota</taxon>
        <taxon>Agaricomycotina</taxon>
        <taxon>Agaricomycetes</taxon>
        <taxon>Agaricomycetidae</taxon>
        <taxon>Agaricales</taxon>
        <taxon>Agaricineae</taxon>
        <taxon>Agaricaceae</taxon>
        <taxon>Leucocoprinus</taxon>
    </lineage>
</organism>
<dbReference type="Proteomes" id="UP001213000">
    <property type="component" value="Unassembled WGS sequence"/>
</dbReference>
<sequence>MQTVYCGCESALIDELDNARRGMLNGHRKTAMGCAISGLLCHSLTTIVRHSSNHVPQCFHRAEPATHLPYLRVFRLLRAFRPSDITIPFYCEPLTDPGFRPALMMYAENDWGHVPLCPPIPTRPPCHRVLRHHDANGVQYSPVLFPSSTRIISLIGLEQVFRGTWDMGREVGDFDQLGWRPEFLQRAFLRDHSHVHVLTSRINFSQFHLQHGEYHSTHLNALLCSSVADLPSYHDRRTWGDHTTIISRSTHYGANSRLWIALNHITKFRLGTREFGLLEQVKMAPTKKINPTPQPTIQCASYTPFFNTSNTLPPPIIKLCNARPVKHEPSAESDGAE</sequence>
<dbReference type="AlphaFoldDB" id="A0AAD5VV18"/>
<comment type="caution">
    <text evidence="1">The sequence shown here is derived from an EMBL/GenBank/DDBJ whole genome shotgun (WGS) entry which is preliminary data.</text>
</comment>
<keyword evidence="2" id="KW-1185">Reference proteome</keyword>
<dbReference type="EMBL" id="JANIEX010000389">
    <property type="protein sequence ID" value="KAJ3567760.1"/>
    <property type="molecule type" value="Genomic_DNA"/>
</dbReference>